<dbReference type="InParanoid" id="A0A2K1YF00"/>
<proteinExistence type="predicted"/>
<evidence type="ECO:0000313" key="1">
    <source>
        <dbReference type="EMBL" id="PNT11605.1"/>
    </source>
</evidence>
<name>A0A2K1YF00_POPTR</name>
<sequence length="156" mass="17255">MEMGRKDLVWSSAETCQALAIGPCYECEDEYVNLYEKPGGKPVIPVGLLPPERPETGATVNGESWRKMFNWLDEQKPKCVVFEGLGSEIKPTKNQIYEIVYGSELSGLPFGTVVETLQFGHCLVLLPFIKDQPVNTRLLVEKDSAVQVDGNGDGSF</sequence>
<dbReference type="EMBL" id="CM009300">
    <property type="protein sequence ID" value="PNT11605.1"/>
    <property type="molecule type" value="Genomic_DNA"/>
</dbReference>
<dbReference type="Proteomes" id="UP000006729">
    <property type="component" value="Chromosome 11"/>
</dbReference>
<dbReference type="GO" id="GO:0035251">
    <property type="term" value="F:UDP-glucosyltransferase activity"/>
    <property type="evidence" value="ECO:0007669"/>
    <property type="project" value="InterPro"/>
</dbReference>
<dbReference type="SUPFAM" id="SSF53756">
    <property type="entry name" value="UDP-Glycosyltransferase/glycogen phosphorylase"/>
    <property type="match status" value="1"/>
</dbReference>
<accession>A0A2K1YF00</accession>
<dbReference type="STRING" id="3694.A0A2K1YF00"/>
<dbReference type="PANTHER" id="PTHR48049:SF57">
    <property type="entry name" value="UDP-GLYCOSYLTRANSFERASE 91C1-LIKE"/>
    <property type="match status" value="1"/>
</dbReference>
<reference evidence="1 2" key="1">
    <citation type="journal article" date="2006" name="Science">
        <title>The genome of black cottonwood, Populus trichocarpa (Torr. &amp; Gray).</title>
        <authorList>
            <person name="Tuskan G.A."/>
            <person name="Difazio S."/>
            <person name="Jansson S."/>
            <person name="Bohlmann J."/>
            <person name="Grigoriev I."/>
            <person name="Hellsten U."/>
            <person name="Putnam N."/>
            <person name="Ralph S."/>
            <person name="Rombauts S."/>
            <person name="Salamov A."/>
            <person name="Schein J."/>
            <person name="Sterck L."/>
            <person name="Aerts A."/>
            <person name="Bhalerao R.R."/>
            <person name="Bhalerao R.P."/>
            <person name="Blaudez D."/>
            <person name="Boerjan W."/>
            <person name="Brun A."/>
            <person name="Brunner A."/>
            <person name="Busov V."/>
            <person name="Campbell M."/>
            <person name="Carlson J."/>
            <person name="Chalot M."/>
            <person name="Chapman J."/>
            <person name="Chen G.L."/>
            <person name="Cooper D."/>
            <person name="Coutinho P.M."/>
            <person name="Couturier J."/>
            <person name="Covert S."/>
            <person name="Cronk Q."/>
            <person name="Cunningham R."/>
            <person name="Davis J."/>
            <person name="Degroeve S."/>
            <person name="Dejardin A."/>
            <person name="Depamphilis C."/>
            <person name="Detter J."/>
            <person name="Dirks B."/>
            <person name="Dubchak I."/>
            <person name="Duplessis S."/>
            <person name="Ehlting J."/>
            <person name="Ellis B."/>
            <person name="Gendler K."/>
            <person name="Goodstein D."/>
            <person name="Gribskov M."/>
            <person name="Grimwood J."/>
            <person name="Groover A."/>
            <person name="Gunter L."/>
            <person name="Hamberger B."/>
            <person name="Heinze B."/>
            <person name="Helariutta Y."/>
            <person name="Henrissat B."/>
            <person name="Holligan D."/>
            <person name="Holt R."/>
            <person name="Huang W."/>
            <person name="Islam-Faridi N."/>
            <person name="Jones S."/>
            <person name="Jones-Rhoades M."/>
            <person name="Jorgensen R."/>
            <person name="Joshi C."/>
            <person name="Kangasjarvi J."/>
            <person name="Karlsson J."/>
            <person name="Kelleher C."/>
            <person name="Kirkpatrick R."/>
            <person name="Kirst M."/>
            <person name="Kohler A."/>
            <person name="Kalluri U."/>
            <person name="Larimer F."/>
            <person name="Leebens-Mack J."/>
            <person name="Leple J.C."/>
            <person name="Locascio P."/>
            <person name="Lou Y."/>
            <person name="Lucas S."/>
            <person name="Martin F."/>
            <person name="Montanini B."/>
            <person name="Napoli C."/>
            <person name="Nelson D.R."/>
            <person name="Nelson C."/>
            <person name="Nieminen K."/>
            <person name="Nilsson O."/>
            <person name="Pereda V."/>
            <person name="Peter G."/>
            <person name="Philippe R."/>
            <person name="Pilate G."/>
            <person name="Poliakov A."/>
            <person name="Razumovskaya J."/>
            <person name="Richardson P."/>
            <person name="Rinaldi C."/>
            <person name="Ritland K."/>
            <person name="Rouze P."/>
            <person name="Ryaboy D."/>
            <person name="Schmutz J."/>
            <person name="Schrader J."/>
            <person name="Segerman B."/>
            <person name="Shin H."/>
            <person name="Siddiqui A."/>
            <person name="Sterky F."/>
            <person name="Terry A."/>
            <person name="Tsai C.J."/>
            <person name="Uberbacher E."/>
            <person name="Unneberg P."/>
            <person name="Vahala J."/>
            <person name="Wall K."/>
            <person name="Wessler S."/>
            <person name="Yang G."/>
            <person name="Yin T."/>
            <person name="Douglas C."/>
            <person name="Marra M."/>
            <person name="Sandberg G."/>
            <person name="Van de Peer Y."/>
            <person name="Rokhsar D."/>
        </authorList>
    </citation>
    <scope>NUCLEOTIDE SEQUENCE [LARGE SCALE GENOMIC DNA]</scope>
    <source>
        <strain evidence="2">cv. Nisqually</strain>
    </source>
</reference>
<dbReference type="Gene3D" id="3.40.50.2000">
    <property type="entry name" value="Glycogen Phosphorylase B"/>
    <property type="match status" value="2"/>
</dbReference>
<dbReference type="InterPro" id="IPR050481">
    <property type="entry name" value="UDP-glycosyltransf_plant"/>
</dbReference>
<keyword evidence="2" id="KW-1185">Reference proteome</keyword>
<dbReference type="AlphaFoldDB" id="A0A2K1YF00"/>
<gene>
    <name evidence="1" type="ORF">POPTR_011G032800</name>
</gene>
<dbReference type="PANTHER" id="PTHR48049">
    <property type="entry name" value="GLYCOSYLTRANSFERASE"/>
    <property type="match status" value="1"/>
</dbReference>
<protein>
    <submittedName>
        <fullName evidence="1">Uncharacterized protein</fullName>
    </submittedName>
</protein>
<evidence type="ECO:0000313" key="2">
    <source>
        <dbReference type="Proteomes" id="UP000006729"/>
    </source>
</evidence>
<organism evidence="1 2">
    <name type="scientific">Populus trichocarpa</name>
    <name type="common">Western balsam poplar</name>
    <name type="synonym">Populus balsamifera subsp. trichocarpa</name>
    <dbReference type="NCBI Taxonomy" id="3694"/>
    <lineage>
        <taxon>Eukaryota</taxon>
        <taxon>Viridiplantae</taxon>
        <taxon>Streptophyta</taxon>
        <taxon>Embryophyta</taxon>
        <taxon>Tracheophyta</taxon>
        <taxon>Spermatophyta</taxon>
        <taxon>Magnoliopsida</taxon>
        <taxon>eudicotyledons</taxon>
        <taxon>Gunneridae</taxon>
        <taxon>Pentapetalae</taxon>
        <taxon>rosids</taxon>
        <taxon>fabids</taxon>
        <taxon>Malpighiales</taxon>
        <taxon>Salicaceae</taxon>
        <taxon>Saliceae</taxon>
        <taxon>Populus</taxon>
    </lineage>
</organism>